<dbReference type="GO" id="GO:0016987">
    <property type="term" value="F:sigma factor activity"/>
    <property type="evidence" value="ECO:0007669"/>
    <property type="project" value="UniProtKB-KW"/>
</dbReference>
<dbReference type="Gene3D" id="1.10.10.10">
    <property type="entry name" value="Winged helix-like DNA-binding domain superfamily/Winged helix DNA-binding domain"/>
    <property type="match status" value="2"/>
</dbReference>
<dbReference type="PRINTS" id="PR00046">
    <property type="entry name" value="SIGMA70FCT"/>
</dbReference>
<feature type="domain" description="RNA polymerase sigma-70 region 4" evidence="7">
    <location>
        <begin position="202"/>
        <end position="251"/>
    </location>
</feature>
<dbReference type="Gene3D" id="1.20.120.1810">
    <property type="match status" value="1"/>
</dbReference>
<dbReference type="Proteomes" id="UP000831484">
    <property type="component" value="Plasmid pdjl-6-4"/>
</dbReference>
<keyword evidence="2" id="KW-0731">Sigma factor</keyword>
<dbReference type="NCBIfam" id="TIGR02980">
    <property type="entry name" value="SigBFG"/>
    <property type="match status" value="1"/>
</dbReference>
<dbReference type="InterPro" id="IPR007627">
    <property type="entry name" value="RNA_pol_sigma70_r2"/>
</dbReference>
<evidence type="ECO:0000256" key="4">
    <source>
        <dbReference type="ARBA" id="ARBA00023163"/>
    </source>
</evidence>
<dbReference type="GO" id="GO:0003677">
    <property type="term" value="F:DNA binding"/>
    <property type="evidence" value="ECO:0007669"/>
    <property type="project" value="UniProtKB-KW"/>
</dbReference>
<dbReference type="InterPro" id="IPR007624">
    <property type="entry name" value="RNA_pol_sigma70_r3"/>
</dbReference>
<dbReference type="InterPro" id="IPR014322">
    <property type="entry name" value="RNA_pol_sigma-B/F/G"/>
</dbReference>
<dbReference type="NCBIfam" id="TIGR02937">
    <property type="entry name" value="sigma70-ECF"/>
    <property type="match status" value="1"/>
</dbReference>
<keyword evidence="4" id="KW-0804">Transcription</keyword>
<dbReference type="GO" id="GO:0006352">
    <property type="term" value="P:DNA-templated transcription initiation"/>
    <property type="evidence" value="ECO:0007669"/>
    <property type="project" value="InterPro"/>
</dbReference>
<dbReference type="EMBL" id="CP096567">
    <property type="protein sequence ID" value="UPU46770.1"/>
    <property type="molecule type" value="Genomic_DNA"/>
</dbReference>
<dbReference type="InterPro" id="IPR013325">
    <property type="entry name" value="RNA_pol_sigma_r2"/>
</dbReference>
<dbReference type="Pfam" id="PF04545">
    <property type="entry name" value="Sigma70_r4"/>
    <property type="match status" value="1"/>
</dbReference>
<evidence type="ECO:0000256" key="3">
    <source>
        <dbReference type="ARBA" id="ARBA00023125"/>
    </source>
</evidence>
<geneLocation type="plasmid" evidence="8 9">
    <name>pdjl-6-4</name>
</geneLocation>
<feature type="domain" description="RNA polymerase sigma-70 region 2" evidence="6">
    <location>
        <begin position="39"/>
        <end position="107"/>
    </location>
</feature>
<evidence type="ECO:0000259" key="7">
    <source>
        <dbReference type="Pfam" id="PF04545"/>
    </source>
</evidence>
<feature type="domain" description="RNA polymerase sigma-70 region 3" evidence="5">
    <location>
        <begin position="121"/>
        <end position="183"/>
    </location>
</feature>
<evidence type="ECO:0000256" key="1">
    <source>
        <dbReference type="ARBA" id="ARBA00023015"/>
    </source>
</evidence>
<dbReference type="InterPro" id="IPR013324">
    <property type="entry name" value="RNA_pol_sigma_r3/r4-like"/>
</dbReference>
<keyword evidence="3" id="KW-0238">DNA-binding</keyword>
<name>A0AB38RN10_RHOSG</name>
<dbReference type="SUPFAM" id="SSF88946">
    <property type="entry name" value="Sigma2 domain of RNA polymerase sigma factors"/>
    <property type="match status" value="1"/>
</dbReference>
<sequence>MSAAPKENNAYTHLTDLFAEMTALADGDPERERLRTQIIESSLPIADNIAARYRGRGQSHEDLVQVARLGLVNAVDRFDLGKGRDFLSFAVPTMMGEVRRYFRDKGWGVRVPRSLQENYLALNKAHTSLTQSFGREPTTSELAHEIGVEPSGVGQIAAAGDSYQAASLEATTVGDGRSIGDTLGDFDAALDGIDNHETLRPALLALPEREGIILLYRFFGGLTQAEIAEKVGISQMHVSRLLTQSLKTLRAETRKTQLNLQSGLTFQIPTLTR</sequence>
<evidence type="ECO:0000313" key="8">
    <source>
        <dbReference type="EMBL" id="UPU46770.1"/>
    </source>
</evidence>
<dbReference type="CDD" id="cd06171">
    <property type="entry name" value="Sigma70_r4"/>
    <property type="match status" value="1"/>
</dbReference>
<evidence type="ECO:0000259" key="5">
    <source>
        <dbReference type="Pfam" id="PF04539"/>
    </source>
</evidence>
<keyword evidence="8" id="KW-0614">Plasmid</keyword>
<gene>
    <name evidence="8" type="ORF">M0639_31705</name>
</gene>
<accession>A0AB38RN10</accession>
<dbReference type="InterPro" id="IPR036388">
    <property type="entry name" value="WH-like_DNA-bd_sf"/>
</dbReference>
<protein>
    <submittedName>
        <fullName evidence="8">SigB/SigF/SigG family RNA polymerase sigma factor</fullName>
    </submittedName>
</protein>
<keyword evidence="1" id="KW-0805">Transcription regulation</keyword>
<proteinExistence type="predicted"/>
<dbReference type="InterPro" id="IPR014284">
    <property type="entry name" value="RNA_pol_sigma-70_dom"/>
</dbReference>
<dbReference type="Pfam" id="PF04542">
    <property type="entry name" value="Sigma70_r2"/>
    <property type="match status" value="1"/>
</dbReference>
<evidence type="ECO:0000259" key="6">
    <source>
        <dbReference type="Pfam" id="PF04542"/>
    </source>
</evidence>
<organism evidence="8 9">
    <name type="scientific">Rhodococcus qingshengii JCM 15477</name>
    <dbReference type="NCBI Taxonomy" id="1303681"/>
    <lineage>
        <taxon>Bacteria</taxon>
        <taxon>Bacillati</taxon>
        <taxon>Actinomycetota</taxon>
        <taxon>Actinomycetes</taxon>
        <taxon>Mycobacteriales</taxon>
        <taxon>Nocardiaceae</taxon>
        <taxon>Rhodococcus</taxon>
        <taxon>Rhodococcus erythropolis group</taxon>
    </lineage>
</organism>
<dbReference type="InterPro" id="IPR007630">
    <property type="entry name" value="RNA_pol_sigma70_r4"/>
</dbReference>
<evidence type="ECO:0000313" key="9">
    <source>
        <dbReference type="Proteomes" id="UP000831484"/>
    </source>
</evidence>
<evidence type="ECO:0000256" key="2">
    <source>
        <dbReference type="ARBA" id="ARBA00023082"/>
    </source>
</evidence>
<dbReference type="PANTHER" id="PTHR30385">
    <property type="entry name" value="SIGMA FACTOR F FLAGELLAR"/>
    <property type="match status" value="1"/>
</dbReference>
<dbReference type="AlphaFoldDB" id="A0AB38RN10"/>
<dbReference type="RefSeq" id="WP_082893109.1">
    <property type="nucleotide sequence ID" value="NZ_CP096567.1"/>
</dbReference>
<dbReference type="InterPro" id="IPR000943">
    <property type="entry name" value="RNA_pol_sigma70"/>
</dbReference>
<dbReference type="Pfam" id="PF04539">
    <property type="entry name" value="Sigma70_r3"/>
    <property type="match status" value="1"/>
</dbReference>
<reference evidence="9" key="1">
    <citation type="journal article" date="2022" name="Environ. Microbiol.">
        <title>Functional analysis, diversity, and distribution of carbendazim hydrolases MheI and CbmA, responsible for the initial step in carbendazim degradation.</title>
        <authorList>
            <person name="Zhang M."/>
            <person name="Bai X."/>
            <person name="Li Q."/>
            <person name="Zhang L."/>
            <person name="Zhu Q."/>
            <person name="Gao S."/>
            <person name="Ke Z."/>
            <person name="Jiang M."/>
            <person name="Hu J."/>
            <person name="Qiu J."/>
            <person name="Hong Q."/>
        </authorList>
    </citation>
    <scope>NUCLEOTIDE SEQUENCE [LARGE SCALE GENOMIC DNA]</scope>
    <source>
        <strain evidence="9">djl-6</strain>
    </source>
</reference>
<dbReference type="PANTHER" id="PTHR30385:SF4">
    <property type="entry name" value="RNA POLYMERASE SIGMA-E FACTOR"/>
    <property type="match status" value="1"/>
</dbReference>
<dbReference type="SUPFAM" id="SSF88659">
    <property type="entry name" value="Sigma3 and sigma4 domains of RNA polymerase sigma factors"/>
    <property type="match status" value="2"/>
</dbReference>
<keyword evidence="9" id="KW-1185">Reference proteome</keyword>